<dbReference type="EMBL" id="VWOJ01000003">
    <property type="protein sequence ID" value="KAA5802381.1"/>
    <property type="molecule type" value="Genomic_DNA"/>
</dbReference>
<dbReference type="NCBIfam" id="TIGR01460">
    <property type="entry name" value="HAD-SF-IIA"/>
    <property type="match status" value="1"/>
</dbReference>
<dbReference type="Gene3D" id="3.40.50.1000">
    <property type="entry name" value="HAD superfamily/HAD-like"/>
    <property type="match status" value="2"/>
</dbReference>
<dbReference type="InterPro" id="IPR023214">
    <property type="entry name" value="HAD_sf"/>
</dbReference>
<evidence type="ECO:0000313" key="1">
    <source>
        <dbReference type="EMBL" id="KAA5802381.1"/>
    </source>
</evidence>
<dbReference type="CDD" id="cd07525">
    <property type="entry name" value="HAD_like"/>
    <property type="match status" value="1"/>
</dbReference>
<dbReference type="Pfam" id="PF13344">
    <property type="entry name" value="Hydrolase_6"/>
    <property type="match status" value="1"/>
</dbReference>
<gene>
    <name evidence="1" type="ORF">F1654_11200</name>
</gene>
<dbReference type="GO" id="GO:0016791">
    <property type="term" value="F:phosphatase activity"/>
    <property type="evidence" value="ECO:0007669"/>
    <property type="project" value="TreeGrafter"/>
</dbReference>
<dbReference type="Pfam" id="PF13242">
    <property type="entry name" value="Hydrolase_like"/>
    <property type="match status" value="1"/>
</dbReference>
<name>A0A5M6ZJH2_9PROT</name>
<dbReference type="NCBIfam" id="TIGR01459">
    <property type="entry name" value="HAD-SF-IIA-hyp4"/>
    <property type="match status" value="1"/>
</dbReference>
<dbReference type="InterPro" id="IPR006357">
    <property type="entry name" value="HAD-SF_hydro_IIA"/>
</dbReference>
<evidence type="ECO:0000313" key="2">
    <source>
        <dbReference type="Proteomes" id="UP000325122"/>
    </source>
</evidence>
<dbReference type="PANTHER" id="PTHR19288">
    <property type="entry name" value="4-NITROPHENYLPHOSPHATASE-RELATED"/>
    <property type="match status" value="1"/>
</dbReference>
<proteinExistence type="predicted"/>
<dbReference type="Proteomes" id="UP000325122">
    <property type="component" value="Unassembled WGS sequence"/>
</dbReference>
<dbReference type="SUPFAM" id="SSF56784">
    <property type="entry name" value="HAD-like"/>
    <property type="match status" value="1"/>
</dbReference>
<protein>
    <submittedName>
        <fullName evidence="1">TIGR01459 family HAD-type hydrolase</fullName>
    </submittedName>
</protein>
<dbReference type="InterPro" id="IPR006356">
    <property type="entry name" value="HAD-SF_hydro_IIA_hyp3"/>
</dbReference>
<keyword evidence="2" id="KW-1185">Reference proteome</keyword>
<dbReference type="PANTHER" id="PTHR19288:SF90">
    <property type="entry name" value="OS08G0542600 PROTEIN"/>
    <property type="match status" value="1"/>
</dbReference>
<organism evidence="1 2">
    <name type="scientific">Alkalicaulis satelles</name>
    <dbReference type="NCBI Taxonomy" id="2609175"/>
    <lineage>
        <taxon>Bacteria</taxon>
        <taxon>Pseudomonadati</taxon>
        <taxon>Pseudomonadota</taxon>
        <taxon>Alphaproteobacteria</taxon>
        <taxon>Maricaulales</taxon>
        <taxon>Maricaulaceae</taxon>
        <taxon>Alkalicaulis</taxon>
    </lineage>
</organism>
<reference evidence="1 2" key="1">
    <citation type="submission" date="2019-09" db="EMBL/GenBank/DDBJ databases">
        <authorList>
            <person name="Kevbrin V."/>
            <person name="Grouzdev D.S."/>
        </authorList>
    </citation>
    <scope>NUCLEOTIDE SEQUENCE [LARGE SCALE GENOMIC DNA]</scope>
    <source>
        <strain evidence="1 2">G-192</strain>
    </source>
</reference>
<dbReference type="InterPro" id="IPR036412">
    <property type="entry name" value="HAD-like_sf"/>
</dbReference>
<sequence length="281" mass="29785">MTGLVRLGALAREYDAVLCDVWGVIRDGRALIPEALDALQKYRAQGGRVVLISNSPRRSASLLTHLAQLGAGPDNWDGAVTSGDAIFEELSRRAPGPAYKLGPDYDDGLYPGTGLAFAPLGEAAFIACTGLVNDDRETPEEYRDLLTEAALRRLPMVCANPDIVVQVGDRLQYCAGALAALYETLGGTVVMAGKPHPPIYELAYQRLAALGCETEPSRLLAIGDGPDTDIAGAQGEGLDALFITSGIENARFERGFDPQAAAALLAVKDLTARYSAPALVW</sequence>
<keyword evidence="1" id="KW-0378">Hydrolase</keyword>
<dbReference type="RefSeq" id="WP_150023631.1">
    <property type="nucleotide sequence ID" value="NZ_VWOJ01000003.1"/>
</dbReference>
<accession>A0A5M6ZJH2</accession>
<comment type="caution">
    <text evidence="1">The sequence shown here is derived from an EMBL/GenBank/DDBJ whole genome shotgun (WGS) entry which is preliminary data.</text>
</comment>
<dbReference type="AlphaFoldDB" id="A0A5M6ZJH2"/>
<dbReference type="GO" id="GO:0005737">
    <property type="term" value="C:cytoplasm"/>
    <property type="evidence" value="ECO:0007669"/>
    <property type="project" value="TreeGrafter"/>
</dbReference>